<gene>
    <name evidence="1" type="ORF">RUMCAL_02624</name>
</gene>
<evidence type="ECO:0000313" key="1">
    <source>
        <dbReference type="EMBL" id="ERJ91285.1"/>
    </source>
</evidence>
<reference evidence="1 2" key="1">
    <citation type="submission" date="2013-07" db="EMBL/GenBank/DDBJ databases">
        <authorList>
            <person name="Weinstock G."/>
            <person name="Sodergren E."/>
            <person name="Wylie T."/>
            <person name="Fulton L."/>
            <person name="Fulton R."/>
            <person name="Fronick C."/>
            <person name="O'Laughlin M."/>
            <person name="Godfrey J."/>
            <person name="Miner T."/>
            <person name="Herter B."/>
            <person name="Appelbaum E."/>
            <person name="Cordes M."/>
            <person name="Lek S."/>
            <person name="Wollam A."/>
            <person name="Pepin K.H."/>
            <person name="Palsikar V.B."/>
            <person name="Mitreva M."/>
            <person name="Wilson R.K."/>
        </authorList>
    </citation>
    <scope>NUCLEOTIDE SEQUENCE [LARGE SCALE GENOMIC DNA]</scope>
    <source>
        <strain evidence="1 2">ATCC 27760</strain>
    </source>
</reference>
<dbReference type="HOGENOM" id="CLU_138436_0_1_9"/>
<evidence type="ECO:0000313" key="2">
    <source>
        <dbReference type="Proteomes" id="UP000016662"/>
    </source>
</evidence>
<comment type="caution">
    <text evidence="1">The sequence shown here is derived from an EMBL/GenBank/DDBJ whole genome shotgun (WGS) entry which is preliminary data.</text>
</comment>
<dbReference type="Proteomes" id="UP000016662">
    <property type="component" value="Unassembled WGS sequence"/>
</dbReference>
<dbReference type="eggNOG" id="ENOG503315A">
    <property type="taxonomic scope" value="Bacteria"/>
</dbReference>
<evidence type="ECO:0008006" key="3">
    <source>
        <dbReference type="Google" id="ProtNLM"/>
    </source>
</evidence>
<keyword evidence="2" id="KW-1185">Reference proteome</keyword>
<proteinExistence type="predicted"/>
<dbReference type="PATRIC" id="fig|411473.3.peg.2196"/>
<dbReference type="EMBL" id="AWVF01000321">
    <property type="protein sequence ID" value="ERJ91285.1"/>
    <property type="molecule type" value="Genomic_DNA"/>
</dbReference>
<protein>
    <recommendedName>
        <fullName evidence="3">rRNA biogenesis protein rrp5</fullName>
    </recommendedName>
</protein>
<sequence length="111" mass="12184">MEPMMKIINALAALTAALQEYTAQTTNAYLDTFETIYDPAVDEPQEPAPKEQPTPEQQTVTFVELRSRLSEISRSGKTAEVKELIGRYGATKLSDIAESDYAAVLTEAEGL</sequence>
<dbReference type="OrthoDB" id="1667378at2"/>
<organism evidence="1 2">
    <name type="scientific">Ruminococcus callidus ATCC 27760</name>
    <dbReference type="NCBI Taxonomy" id="411473"/>
    <lineage>
        <taxon>Bacteria</taxon>
        <taxon>Bacillati</taxon>
        <taxon>Bacillota</taxon>
        <taxon>Clostridia</taxon>
        <taxon>Eubacteriales</taxon>
        <taxon>Oscillospiraceae</taxon>
        <taxon>Ruminococcus</taxon>
    </lineage>
</organism>
<dbReference type="AlphaFoldDB" id="U2KGQ7"/>
<accession>U2KGQ7</accession>
<dbReference type="RefSeq" id="WP_021680796.1">
    <property type="nucleotide sequence ID" value="NZ_KI260306.1"/>
</dbReference>
<name>U2KGQ7_9FIRM</name>
<dbReference type="STRING" id="411473.RUMCAL_02624"/>